<dbReference type="SUPFAM" id="SSF47413">
    <property type="entry name" value="lambda repressor-like DNA-binding domains"/>
    <property type="match status" value="1"/>
</dbReference>
<evidence type="ECO:0008006" key="3">
    <source>
        <dbReference type="Google" id="ProtNLM"/>
    </source>
</evidence>
<dbReference type="InterPro" id="IPR010982">
    <property type="entry name" value="Lambda_DNA-bd_dom_sf"/>
</dbReference>
<dbReference type="InterPro" id="IPR001387">
    <property type="entry name" value="Cro/C1-type_HTH"/>
</dbReference>
<dbReference type="Proteomes" id="UP000199021">
    <property type="component" value="Unassembled WGS sequence"/>
</dbReference>
<dbReference type="OrthoDB" id="1493507at2"/>
<evidence type="ECO:0000313" key="2">
    <source>
        <dbReference type="Proteomes" id="UP000199021"/>
    </source>
</evidence>
<protein>
    <recommendedName>
        <fullName evidence="3">Helix-turn-helix</fullName>
    </recommendedName>
</protein>
<gene>
    <name evidence="1" type="ORF">SAMN05444359_11289</name>
</gene>
<dbReference type="Gene3D" id="1.10.260.40">
    <property type="entry name" value="lambda repressor-like DNA-binding domains"/>
    <property type="match status" value="1"/>
</dbReference>
<name>A0A1H9HB70_9BACT</name>
<accession>A0A1H9HB70</accession>
<dbReference type="InParanoid" id="A0A1H9HB70"/>
<evidence type="ECO:0000313" key="1">
    <source>
        <dbReference type="EMBL" id="SEQ59575.1"/>
    </source>
</evidence>
<proteinExistence type="predicted"/>
<reference evidence="2" key="1">
    <citation type="submission" date="2016-10" db="EMBL/GenBank/DDBJ databases">
        <authorList>
            <person name="Varghese N."/>
            <person name="Submissions S."/>
        </authorList>
    </citation>
    <scope>NUCLEOTIDE SEQUENCE [LARGE SCALE GENOMIC DNA]</scope>
    <source>
        <strain evidence="2">DSM 24740</strain>
    </source>
</reference>
<dbReference type="AlphaFoldDB" id="A0A1H9HB70"/>
<dbReference type="STRING" id="478744.SAMN05444359_11289"/>
<dbReference type="EMBL" id="FOFB01000012">
    <property type="protein sequence ID" value="SEQ59575.1"/>
    <property type="molecule type" value="Genomic_DNA"/>
</dbReference>
<dbReference type="GO" id="GO:0003677">
    <property type="term" value="F:DNA binding"/>
    <property type="evidence" value="ECO:0007669"/>
    <property type="project" value="InterPro"/>
</dbReference>
<keyword evidence="2" id="KW-1185">Reference proteome</keyword>
<organism evidence="1 2">
    <name type="scientific">Neolewinella agarilytica</name>
    <dbReference type="NCBI Taxonomy" id="478744"/>
    <lineage>
        <taxon>Bacteria</taxon>
        <taxon>Pseudomonadati</taxon>
        <taxon>Bacteroidota</taxon>
        <taxon>Saprospiria</taxon>
        <taxon>Saprospirales</taxon>
        <taxon>Lewinellaceae</taxon>
        <taxon>Neolewinella</taxon>
    </lineage>
</organism>
<dbReference type="CDD" id="cd00093">
    <property type="entry name" value="HTH_XRE"/>
    <property type="match status" value="1"/>
</dbReference>
<dbReference type="RefSeq" id="WP_090168835.1">
    <property type="nucleotide sequence ID" value="NZ_FOFB01000012.1"/>
</dbReference>
<sequence>MKKSEKMYAKLSARLTDEEIVDGYLFNDDEVSAEEREVDHQEFLALRMKRLSEMTEGEKLFGRLMKLKYRMQDYFETKEFDPAYSFARLLKGYSSIINRSNKEFAKDLGLHHSKLSRLLNGKEKPNVELMYRLDKHSNGELPAHYWWRLYAKEFEHTIMNDQEKRAEESKRVSNALRTG</sequence>